<accession>A0A2P2PNR7</accession>
<proteinExistence type="predicted"/>
<reference evidence="1" key="1">
    <citation type="submission" date="2018-02" db="EMBL/GenBank/DDBJ databases">
        <title>Rhizophora mucronata_Transcriptome.</title>
        <authorList>
            <person name="Meera S.P."/>
            <person name="Sreeshan A."/>
            <person name="Augustine A."/>
        </authorList>
    </citation>
    <scope>NUCLEOTIDE SEQUENCE</scope>
    <source>
        <tissue evidence="1">Leaf</tissue>
    </source>
</reference>
<dbReference type="EMBL" id="GGEC01075922">
    <property type="protein sequence ID" value="MBX56406.1"/>
    <property type="molecule type" value="Transcribed_RNA"/>
</dbReference>
<name>A0A2P2PNR7_RHIMU</name>
<evidence type="ECO:0000313" key="1">
    <source>
        <dbReference type="EMBL" id="MBX56406.1"/>
    </source>
</evidence>
<organism evidence="1">
    <name type="scientific">Rhizophora mucronata</name>
    <name type="common">Asiatic mangrove</name>
    <dbReference type="NCBI Taxonomy" id="61149"/>
    <lineage>
        <taxon>Eukaryota</taxon>
        <taxon>Viridiplantae</taxon>
        <taxon>Streptophyta</taxon>
        <taxon>Embryophyta</taxon>
        <taxon>Tracheophyta</taxon>
        <taxon>Spermatophyta</taxon>
        <taxon>Magnoliopsida</taxon>
        <taxon>eudicotyledons</taxon>
        <taxon>Gunneridae</taxon>
        <taxon>Pentapetalae</taxon>
        <taxon>rosids</taxon>
        <taxon>fabids</taxon>
        <taxon>Malpighiales</taxon>
        <taxon>Rhizophoraceae</taxon>
        <taxon>Rhizophora</taxon>
    </lineage>
</organism>
<sequence>MVVSCVCCRRNF</sequence>
<protein>
    <submittedName>
        <fullName evidence="1">Uncharacterized protein</fullName>
    </submittedName>
</protein>